<keyword evidence="5" id="KW-0804">Transcription</keyword>
<keyword evidence="3" id="KW-0805">Transcription regulation</keyword>
<keyword evidence="7" id="KW-0808">Transferase</keyword>
<proteinExistence type="inferred from homology"/>
<evidence type="ECO:0000259" key="6">
    <source>
        <dbReference type="PROSITE" id="PS50949"/>
    </source>
</evidence>
<dbReference type="InterPro" id="IPR004839">
    <property type="entry name" value="Aminotransferase_I/II_large"/>
</dbReference>
<dbReference type="CDD" id="cd00609">
    <property type="entry name" value="AAT_like"/>
    <property type="match status" value="1"/>
</dbReference>
<dbReference type="Proteomes" id="UP000477951">
    <property type="component" value="Unassembled WGS sequence"/>
</dbReference>
<gene>
    <name evidence="7" type="ORF">GOZ90_23315</name>
</gene>
<comment type="caution">
    <text evidence="7">The sequence shown here is derived from an EMBL/GenBank/DDBJ whole genome shotgun (WGS) entry which is preliminary data.</text>
</comment>
<organism evidence="7 8">
    <name type="scientific">Agrobacterium vitis</name>
    <name type="common">Rhizobium vitis</name>
    <dbReference type="NCBI Taxonomy" id="373"/>
    <lineage>
        <taxon>Bacteria</taxon>
        <taxon>Pseudomonadati</taxon>
        <taxon>Pseudomonadota</taxon>
        <taxon>Alphaproteobacteria</taxon>
        <taxon>Hyphomicrobiales</taxon>
        <taxon>Rhizobiaceae</taxon>
        <taxon>Rhizobium/Agrobacterium group</taxon>
        <taxon>Agrobacterium</taxon>
    </lineage>
</organism>
<dbReference type="InterPro" id="IPR036390">
    <property type="entry name" value="WH_DNA-bd_sf"/>
</dbReference>
<dbReference type="GO" id="GO:0003700">
    <property type="term" value="F:DNA-binding transcription factor activity"/>
    <property type="evidence" value="ECO:0007669"/>
    <property type="project" value="InterPro"/>
</dbReference>
<dbReference type="Gene3D" id="1.10.10.10">
    <property type="entry name" value="Winged helix-like DNA-binding domain superfamily/Winged helix DNA-binding domain"/>
    <property type="match status" value="1"/>
</dbReference>
<dbReference type="CDD" id="cd07377">
    <property type="entry name" value="WHTH_GntR"/>
    <property type="match status" value="1"/>
</dbReference>
<dbReference type="InterPro" id="IPR000524">
    <property type="entry name" value="Tscrpt_reg_HTH_GntR"/>
</dbReference>
<comment type="similarity">
    <text evidence="1">In the C-terminal section; belongs to the class-I pyridoxal-phosphate-dependent aminotransferase family.</text>
</comment>
<keyword evidence="2" id="KW-0663">Pyridoxal phosphate</keyword>
<dbReference type="SMART" id="SM00345">
    <property type="entry name" value="HTH_GNTR"/>
    <property type="match status" value="1"/>
</dbReference>
<dbReference type="GO" id="GO:0030170">
    <property type="term" value="F:pyridoxal phosphate binding"/>
    <property type="evidence" value="ECO:0007669"/>
    <property type="project" value="InterPro"/>
</dbReference>
<evidence type="ECO:0000313" key="8">
    <source>
        <dbReference type="Proteomes" id="UP000477951"/>
    </source>
</evidence>
<accession>A0A6L6VIY8</accession>
<keyword evidence="4" id="KW-0238">DNA-binding</keyword>
<dbReference type="PROSITE" id="PS50949">
    <property type="entry name" value="HTH_GNTR"/>
    <property type="match status" value="1"/>
</dbReference>
<sequence>MARRQDVITIPSLRSFDRTTGRIGQQFTQALRDAIAKGDLKPGQRLPSTRALSVSLGIARGTIVEAFDQLYAEGYLATRARSGTIVANVHEGASEVASRDVTVDITAVDLPLPANVSRLAAVAKALRPQGPLPFAIAHPAGAVAPDDKWRRLGNRVRATRPAAPSGYIDPRGLPELRSAIADYVRKARAVRCSAEQVIITAGTQQGLFLAATVLLTSGDSVWAEDPAYPGIEAVLGNFSVTVCRVPVDGQGLDVKEAILRCPGARVAFVTPSHQYPLGMPMSMPRRTSLLSWARNNNAWVVEDDYDSELRYAGHPFPSLQGLDPSRVVYLGTMSKMLFSSLRLGYAIVPEPLIDAFAGARAMIDRHSATPDQHVLASYMREGLFEAHVRRIRGVYAERRAALIEAIEQEFPSWATLQPSDQGMHLVLWLPLGIDDVKIADEAGRIGLVVRPISPMFANPPARFGLMLGFGGFTPAELRAAVRQLKDVLDASVGAIRGPLTKPAHLATEA</sequence>
<protein>
    <submittedName>
        <fullName evidence="7">Aminotransferase class I/II-fold pyridoxal phosphate-dependent enzyme</fullName>
    </submittedName>
</protein>
<dbReference type="RefSeq" id="WP_156616293.1">
    <property type="nucleotide sequence ID" value="NZ_WPHR01000033.1"/>
</dbReference>
<dbReference type="EMBL" id="WPHR01000033">
    <property type="protein sequence ID" value="MUZ75604.1"/>
    <property type="molecule type" value="Genomic_DNA"/>
</dbReference>
<dbReference type="InterPro" id="IPR015424">
    <property type="entry name" value="PyrdxlP-dep_Trfase"/>
</dbReference>
<name>A0A6L6VIY8_AGRVI</name>
<dbReference type="SUPFAM" id="SSF53383">
    <property type="entry name" value="PLP-dependent transferases"/>
    <property type="match status" value="1"/>
</dbReference>
<dbReference type="Pfam" id="PF00155">
    <property type="entry name" value="Aminotran_1_2"/>
    <property type="match status" value="1"/>
</dbReference>
<dbReference type="SUPFAM" id="SSF46785">
    <property type="entry name" value="Winged helix' DNA-binding domain"/>
    <property type="match status" value="1"/>
</dbReference>
<dbReference type="InterPro" id="IPR015421">
    <property type="entry name" value="PyrdxlP-dep_Trfase_major"/>
</dbReference>
<evidence type="ECO:0000256" key="1">
    <source>
        <dbReference type="ARBA" id="ARBA00005384"/>
    </source>
</evidence>
<dbReference type="Gene3D" id="3.40.640.10">
    <property type="entry name" value="Type I PLP-dependent aspartate aminotransferase-like (Major domain)"/>
    <property type="match status" value="1"/>
</dbReference>
<dbReference type="PANTHER" id="PTHR46577">
    <property type="entry name" value="HTH-TYPE TRANSCRIPTIONAL REGULATORY PROTEIN GABR"/>
    <property type="match status" value="1"/>
</dbReference>
<evidence type="ECO:0000256" key="2">
    <source>
        <dbReference type="ARBA" id="ARBA00022898"/>
    </source>
</evidence>
<evidence type="ECO:0000256" key="5">
    <source>
        <dbReference type="ARBA" id="ARBA00023163"/>
    </source>
</evidence>
<dbReference type="PANTHER" id="PTHR46577:SF1">
    <property type="entry name" value="HTH-TYPE TRANSCRIPTIONAL REGULATORY PROTEIN GABR"/>
    <property type="match status" value="1"/>
</dbReference>
<dbReference type="PRINTS" id="PR00035">
    <property type="entry name" value="HTHGNTR"/>
</dbReference>
<dbReference type="InterPro" id="IPR036388">
    <property type="entry name" value="WH-like_DNA-bd_sf"/>
</dbReference>
<evidence type="ECO:0000313" key="7">
    <source>
        <dbReference type="EMBL" id="MUZ75604.1"/>
    </source>
</evidence>
<dbReference type="GO" id="GO:0003677">
    <property type="term" value="F:DNA binding"/>
    <property type="evidence" value="ECO:0007669"/>
    <property type="project" value="UniProtKB-KW"/>
</dbReference>
<dbReference type="AlphaFoldDB" id="A0A6L6VIY8"/>
<evidence type="ECO:0000256" key="4">
    <source>
        <dbReference type="ARBA" id="ARBA00023125"/>
    </source>
</evidence>
<reference evidence="7 8" key="1">
    <citation type="submission" date="2019-12" db="EMBL/GenBank/DDBJ databases">
        <title>Whole-genome sequencing of Allorhizobium vitis.</title>
        <authorList>
            <person name="Gan H.M."/>
            <person name="Szegedi E."/>
            <person name="Burr T."/>
            <person name="Savka M.A."/>
        </authorList>
    </citation>
    <scope>NUCLEOTIDE SEQUENCE [LARGE SCALE GENOMIC DNA]</scope>
    <source>
        <strain evidence="7 8">CG516</strain>
    </source>
</reference>
<evidence type="ECO:0000256" key="3">
    <source>
        <dbReference type="ARBA" id="ARBA00023015"/>
    </source>
</evidence>
<dbReference type="GO" id="GO:0008483">
    <property type="term" value="F:transaminase activity"/>
    <property type="evidence" value="ECO:0007669"/>
    <property type="project" value="UniProtKB-KW"/>
</dbReference>
<keyword evidence="7" id="KW-0032">Aminotransferase</keyword>
<dbReference type="Pfam" id="PF00392">
    <property type="entry name" value="GntR"/>
    <property type="match status" value="1"/>
</dbReference>
<feature type="domain" description="HTH gntR-type" evidence="6">
    <location>
        <begin position="21"/>
        <end position="89"/>
    </location>
</feature>
<dbReference type="InterPro" id="IPR051446">
    <property type="entry name" value="HTH_trans_reg/aminotransferase"/>
</dbReference>